<dbReference type="EC" id="2.7.1.11" evidence="15"/>
<feature type="active site" description="Proton acceptor" evidence="15">
    <location>
        <position position="132"/>
    </location>
</feature>
<feature type="binding site" evidence="15">
    <location>
        <begin position="26"/>
        <end position="30"/>
    </location>
    <ligand>
        <name>ADP</name>
        <dbReference type="ChEBI" id="CHEBI:456216"/>
        <note>allosteric activator; ligand shared between dimeric partners</note>
    </ligand>
</feature>
<dbReference type="Gene3D" id="3.40.50.460">
    <property type="entry name" value="Phosphofructokinase domain"/>
    <property type="match status" value="1"/>
</dbReference>
<comment type="subunit">
    <text evidence="15">Homotetramer.</text>
</comment>
<protein>
    <recommendedName>
        <fullName evidence="15">ATP-dependent 6-phosphofructokinase</fullName>
        <shortName evidence="15">ATP-PFK</shortName>
        <shortName evidence="15">Phosphofructokinase</shortName>
        <ecNumber evidence="15">2.7.1.11</ecNumber>
    </recommendedName>
    <alternativeName>
        <fullName evidence="15">Phosphohexokinase</fullName>
    </alternativeName>
</protein>
<evidence type="ECO:0000313" key="18">
    <source>
        <dbReference type="Proteomes" id="UP000183975"/>
    </source>
</evidence>
<evidence type="ECO:0000256" key="15">
    <source>
        <dbReference type="HAMAP-Rule" id="MF_00339"/>
    </source>
</evidence>
<gene>
    <name evidence="15" type="primary">pfkA</name>
    <name evidence="17" type="ORF">SAMN02745138_01256</name>
</gene>
<feature type="binding site" description="in other chain" evidence="15">
    <location>
        <begin position="190"/>
        <end position="192"/>
    </location>
    <ligand>
        <name>ADP</name>
        <dbReference type="ChEBI" id="CHEBI:456216"/>
        <note>allosteric activator; ligand shared between dimeric partners</note>
    </ligand>
</feature>
<evidence type="ECO:0000256" key="2">
    <source>
        <dbReference type="ARBA" id="ARBA00002659"/>
    </source>
</evidence>
<proteinExistence type="inferred from homology"/>
<evidence type="ECO:0000259" key="16">
    <source>
        <dbReference type="Pfam" id="PF00365"/>
    </source>
</evidence>
<evidence type="ECO:0000256" key="11">
    <source>
        <dbReference type="ARBA" id="ARBA00022840"/>
    </source>
</evidence>
<dbReference type="InterPro" id="IPR012828">
    <property type="entry name" value="PFKA_ATP_prok"/>
</dbReference>
<evidence type="ECO:0000256" key="9">
    <source>
        <dbReference type="ARBA" id="ARBA00022741"/>
    </source>
</evidence>
<dbReference type="GO" id="GO:0006002">
    <property type="term" value="P:fructose 6-phosphate metabolic process"/>
    <property type="evidence" value="ECO:0007669"/>
    <property type="project" value="UniProtKB-UniRule"/>
</dbReference>
<dbReference type="Pfam" id="PF00365">
    <property type="entry name" value="PFK"/>
    <property type="match status" value="1"/>
</dbReference>
<dbReference type="GO" id="GO:0070095">
    <property type="term" value="F:fructose-6-phosphate binding"/>
    <property type="evidence" value="ECO:0007669"/>
    <property type="project" value="TreeGrafter"/>
</dbReference>
<comment type="cofactor">
    <cofactor evidence="1 15">
        <name>Mg(2+)</name>
        <dbReference type="ChEBI" id="CHEBI:18420"/>
    </cofactor>
</comment>
<dbReference type="GO" id="GO:0042802">
    <property type="term" value="F:identical protein binding"/>
    <property type="evidence" value="ECO:0007669"/>
    <property type="project" value="TreeGrafter"/>
</dbReference>
<dbReference type="NCBIfam" id="TIGR02482">
    <property type="entry name" value="PFKA_ATP"/>
    <property type="match status" value="1"/>
</dbReference>
<dbReference type="UniPathway" id="UPA00109">
    <property type="reaction ID" value="UER00182"/>
</dbReference>
<dbReference type="PANTHER" id="PTHR13697:SF4">
    <property type="entry name" value="ATP-DEPENDENT 6-PHOSPHOFRUCTOKINASE"/>
    <property type="match status" value="1"/>
</dbReference>
<feature type="binding site" description="in other chain" evidence="15">
    <location>
        <position position="216"/>
    </location>
    <ligand>
        <name>ADP</name>
        <dbReference type="ChEBI" id="CHEBI:456216"/>
        <note>allosteric activator; ligand shared between dimeric partners</note>
    </ligand>
</feature>
<comment type="subcellular location">
    <subcellularLocation>
        <location evidence="3 15">Cytoplasm</location>
    </subcellularLocation>
</comment>
<dbReference type="PANTHER" id="PTHR13697">
    <property type="entry name" value="PHOSPHOFRUCTOKINASE"/>
    <property type="match status" value="1"/>
</dbReference>
<keyword evidence="12 15" id="KW-0460">Magnesium</keyword>
<dbReference type="RefSeq" id="WP_072850186.1">
    <property type="nucleotide sequence ID" value="NZ_FRAH01000017.1"/>
</dbReference>
<comment type="catalytic activity">
    <reaction evidence="14 15">
        <text>beta-D-fructose 6-phosphate + ATP = beta-D-fructose 1,6-bisphosphate + ADP + H(+)</text>
        <dbReference type="Rhea" id="RHEA:16109"/>
        <dbReference type="ChEBI" id="CHEBI:15378"/>
        <dbReference type="ChEBI" id="CHEBI:30616"/>
        <dbReference type="ChEBI" id="CHEBI:32966"/>
        <dbReference type="ChEBI" id="CHEBI:57634"/>
        <dbReference type="ChEBI" id="CHEBI:456216"/>
        <dbReference type="EC" id="2.7.1.11"/>
    </reaction>
</comment>
<dbReference type="InterPro" id="IPR022953">
    <property type="entry name" value="ATP_PFK"/>
</dbReference>
<keyword evidence="5 15" id="KW-0963">Cytoplasm</keyword>
<feature type="binding site" evidence="15">
    <location>
        <begin position="107"/>
        <end position="110"/>
    </location>
    <ligand>
        <name>ATP</name>
        <dbReference type="ChEBI" id="CHEBI:30616"/>
    </ligand>
</feature>
<dbReference type="InterPro" id="IPR000023">
    <property type="entry name" value="Phosphofructokinase_dom"/>
</dbReference>
<evidence type="ECO:0000256" key="3">
    <source>
        <dbReference type="ARBA" id="ARBA00004496"/>
    </source>
</evidence>
<dbReference type="EMBL" id="FRAH01000017">
    <property type="protein sequence ID" value="SHK15842.1"/>
    <property type="molecule type" value="Genomic_DNA"/>
</dbReference>
<feature type="binding site" description="in other chain" evidence="15">
    <location>
        <position position="159"/>
    </location>
    <ligand>
        <name>ADP</name>
        <dbReference type="ChEBI" id="CHEBI:456216"/>
        <note>allosteric activator; ligand shared between dimeric partners</note>
    </ligand>
</feature>
<dbReference type="FunFam" id="3.40.50.450:FF:000001">
    <property type="entry name" value="ATP-dependent 6-phosphofructokinase"/>
    <property type="match status" value="1"/>
</dbReference>
<dbReference type="InterPro" id="IPR035966">
    <property type="entry name" value="PKF_sf"/>
</dbReference>
<feature type="binding site" description="in other chain" evidence="15">
    <location>
        <begin position="256"/>
        <end position="259"/>
    </location>
    <ligand>
        <name>substrate</name>
        <note>ligand shared between dimeric partners</note>
    </ligand>
</feature>
<dbReference type="GO" id="GO:0046872">
    <property type="term" value="F:metal ion binding"/>
    <property type="evidence" value="ECO:0007669"/>
    <property type="project" value="UniProtKB-KW"/>
</dbReference>
<keyword evidence="7 15" id="KW-0808">Transferase</keyword>
<feature type="binding site" description="in other chain" evidence="15">
    <location>
        <begin position="220"/>
        <end position="222"/>
    </location>
    <ligand>
        <name>ADP</name>
        <dbReference type="ChEBI" id="CHEBI:456216"/>
        <note>allosteric activator; ligand shared between dimeric partners</note>
    </ligand>
</feature>
<evidence type="ECO:0000256" key="13">
    <source>
        <dbReference type="ARBA" id="ARBA00023152"/>
    </source>
</evidence>
<feature type="binding site" description="in other chain" evidence="15">
    <location>
        <begin position="130"/>
        <end position="132"/>
    </location>
    <ligand>
        <name>substrate</name>
        <note>ligand shared between dimeric partners</note>
    </ligand>
</feature>
<evidence type="ECO:0000313" key="17">
    <source>
        <dbReference type="EMBL" id="SHK15842.1"/>
    </source>
</evidence>
<dbReference type="GO" id="GO:0048029">
    <property type="term" value="F:monosaccharide binding"/>
    <property type="evidence" value="ECO:0007669"/>
    <property type="project" value="TreeGrafter"/>
</dbReference>
<dbReference type="PROSITE" id="PS00433">
    <property type="entry name" value="PHOSPHOFRUCTOKINASE"/>
    <property type="match status" value="1"/>
</dbReference>
<keyword evidence="10 15" id="KW-0418">Kinase</keyword>
<feature type="binding site" description="in other chain" evidence="15">
    <location>
        <position position="229"/>
    </location>
    <ligand>
        <name>substrate</name>
        <note>ligand shared between dimeric partners</note>
    </ligand>
</feature>
<name>A0A1M6Q6H6_9FIRM</name>
<evidence type="ECO:0000256" key="7">
    <source>
        <dbReference type="ARBA" id="ARBA00022679"/>
    </source>
</evidence>
<comment type="similarity">
    <text evidence="15">Belongs to the phosphofructokinase type A (PFKA) family. ATP-dependent PFK group I subfamily. Prokaryotic clade 'B1' sub-subfamily.</text>
</comment>
<evidence type="ECO:0000256" key="10">
    <source>
        <dbReference type="ARBA" id="ARBA00022777"/>
    </source>
</evidence>
<evidence type="ECO:0000256" key="1">
    <source>
        <dbReference type="ARBA" id="ARBA00001946"/>
    </source>
</evidence>
<dbReference type="InterPro" id="IPR015912">
    <property type="entry name" value="Phosphofructokinase_CS"/>
</dbReference>
<keyword evidence="18" id="KW-1185">Reference proteome</keyword>
<dbReference type="NCBIfam" id="NF002872">
    <property type="entry name" value="PRK03202.1"/>
    <property type="match status" value="1"/>
</dbReference>
<dbReference type="GO" id="GO:0005524">
    <property type="term" value="F:ATP binding"/>
    <property type="evidence" value="ECO:0007669"/>
    <property type="project" value="UniProtKB-UniRule"/>
</dbReference>
<dbReference type="SUPFAM" id="SSF53784">
    <property type="entry name" value="Phosphofructokinase"/>
    <property type="match status" value="1"/>
</dbReference>
<feature type="binding site" evidence="15">
    <location>
        <position position="108"/>
    </location>
    <ligand>
        <name>Mg(2+)</name>
        <dbReference type="ChEBI" id="CHEBI:18420"/>
        <note>catalytic</note>
    </ligand>
</feature>
<evidence type="ECO:0000256" key="12">
    <source>
        <dbReference type="ARBA" id="ARBA00022842"/>
    </source>
</evidence>
<dbReference type="GO" id="GO:0061621">
    <property type="term" value="P:canonical glycolysis"/>
    <property type="evidence" value="ECO:0007669"/>
    <property type="project" value="TreeGrafter"/>
</dbReference>
<dbReference type="GO" id="GO:0016208">
    <property type="term" value="F:AMP binding"/>
    <property type="evidence" value="ECO:0007669"/>
    <property type="project" value="TreeGrafter"/>
</dbReference>
<comment type="activity regulation">
    <text evidence="15">Allosterically activated by ADP and other diphosphonucleosides, and allosterically inhibited by phosphoenolpyruvate.</text>
</comment>
<dbReference type="AlphaFoldDB" id="A0A1M6Q6H6"/>
<feature type="binding site" evidence="15">
    <location>
        <position position="250"/>
    </location>
    <ligand>
        <name>substrate</name>
        <note>ligand shared between dimeric partners</note>
    </ligand>
</feature>
<keyword evidence="8 15" id="KW-0479">Metal-binding</keyword>
<dbReference type="PRINTS" id="PR00476">
    <property type="entry name" value="PHFRCTKINASE"/>
</dbReference>
<dbReference type="HAMAP" id="MF_00339">
    <property type="entry name" value="Phosphofructokinase_I_B1"/>
    <property type="match status" value="1"/>
</dbReference>
<reference evidence="17 18" key="1">
    <citation type="submission" date="2016-11" db="EMBL/GenBank/DDBJ databases">
        <authorList>
            <person name="Jaros S."/>
            <person name="Januszkiewicz K."/>
            <person name="Wedrychowicz H."/>
        </authorList>
    </citation>
    <scope>NUCLEOTIDE SEQUENCE [LARGE SCALE GENOMIC DNA]</scope>
    <source>
        <strain evidence="17 18">DSM 14214</strain>
    </source>
</reference>
<evidence type="ECO:0000256" key="5">
    <source>
        <dbReference type="ARBA" id="ARBA00022490"/>
    </source>
</evidence>
<dbReference type="GO" id="GO:0030388">
    <property type="term" value="P:fructose 1,6-bisphosphate metabolic process"/>
    <property type="evidence" value="ECO:0007669"/>
    <property type="project" value="TreeGrafter"/>
</dbReference>
<evidence type="ECO:0000256" key="6">
    <source>
        <dbReference type="ARBA" id="ARBA00022533"/>
    </source>
</evidence>
<comment type="function">
    <text evidence="2 15">Catalyzes the phosphorylation of D-fructose 6-phosphate to fructose 1,6-bisphosphate by ATP, the first committing step of glycolysis.</text>
</comment>
<dbReference type="FunFam" id="3.40.50.460:FF:000002">
    <property type="entry name" value="ATP-dependent 6-phosphofructokinase"/>
    <property type="match status" value="1"/>
</dbReference>
<accession>A0A1M6Q6H6</accession>
<feature type="binding site" evidence="15">
    <location>
        <position position="16"/>
    </location>
    <ligand>
        <name>ATP</name>
        <dbReference type="ChEBI" id="CHEBI:30616"/>
    </ligand>
</feature>
<dbReference type="InterPro" id="IPR012003">
    <property type="entry name" value="ATP_PFK_prok-type"/>
</dbReference>
<evidence type="ECO:0000256" key="4">
    <source>
        <dbReference type="ARBA" id="ARBA00004679"/>
    </source>
</evidence>
<keyword evidence="9 15" id="KW-0547">Nucleotide-binding</keyword>
<organism evidence="17 18">
    <name type="scientific">Anaerotignum lactatifermentans DSM 14214</name>
    <dbReference type="NCBI Taxonomy" id="1121323"/>
    <lineage>
        <taxon>Bacteria</taxon>
        <taxon>Bacillati</taxon>
        <taxon>Bacillota</taxon>
        <taxon>Clostridia</taxon>
        <taxon>Lachnospirales</taxon>
        <taxon>Anaerotignaceae</taxon>
        <taxon>Anaerotignum</taxon>
    </lineage>
</organism>
<keyword evidence="13 15" id="KW-0324">Glycolysis</keyword>
<sequence>MEQKTIKKIGVLTSGGDAPGMNAAIRAVVRTALYHDVSVIGIRKGYNGLINGEIKEMYSKDVSNVMNLGGTILHTARCPEMMTEEGQNKAAAIYKILGLDALVVIGGDGSYRGMAELAKRGVNCIGIPATIDLDMNNTEYTIGFDTAVNTGMDALNKLRDTSSSHERCSVVEVMGRDAGYIAIWCGMVGGAEDVMFPEEKGEVDSAKVIQQILENRSIGKRHNLIVVAEGVGGTQKLAKEIQEITGIQTRATILGHLQRGGSPTAVDRMHASMMGYHAVKAILAGDQNKVVAYNRGRYEILDLEKALKMEKTLDREVYEVIKILAI</sequence>
<evidence type="ECO:0000256" key="14">
    <source>
        <dbReference type="ARBA" id="ARBA00048070"/>
    </source>
</evidence>
<feature type="domain" description="Phosphofructokinase" evidence="16">
    <location>
        <begin position="8"/>
        <end position="282"/>
    </location>
</feature>
<feature type="binding site" evidence="15">
    <location>
        <position position="167"/>
    </location>
    <ligand>
        <name>substrate</name>
        <note>ligand shared between dimeric partners</note>
    </ligand>
</feature>
<dbReference type="PIRSF" id="PIRSF000532">
    <property type="entry name" value="ATP_PFK_prok"/>
    <property type="match status" value="1"/>
</dbReference>
<dbReference type="GO" id="GO:0003872">
    <property type="term" value="F:6-phosphofructokinase activity"/>
    <property type="evidence" value="ECO:0007669"/>
    <property type="project" value="UniProtKB-UniRule"/>
</dbReference>
<feature type="binding site" description="in other chain" evidence="15">
    <location>
        <begin position="174"/>
        <end position="176"/>
    </location>
    <ligand>
        <name>substrate</name>
        <note>ligand shared between dimeric partners</note>
    </ligand>
</feature>
<dbReference type="Gene3D" id="3.40.50.450">
    <property type="match status" value="1"/>
</dbReference>
<evidence type="ECO:0000256" key="8">
    <source>
        <dbReference type="ARBA" id="ARBA00022723"/>
    </source>
</evidence>
<dbReference type="Proteomes" id="UP000183975">
    <property type="component" value="Unassembled WGS sequence"/>
</dbReference>
<feature type="binding site" evidence="15">
    <location>
        <begin position="77"/>
        <end position="78"/>
    </location>
    <ligand>
        <name>ATP</name>
        <dbReference type="ChEBI" id="CHEBI:30616"/>
    </ligand>
</feature>
<keyword evidence="11 15" id="KW-0067">ATP-binding</keyword>
<dbReference type="GO" id="GO:0005945">
    <property type="term" value="C:6-phosphofructokinase complex"/>
    <property type="evidence" value="ECO:0007669"/>
    <property type="project" value="TreeGrafter"/>
</dbReference>
<comment type="caution">
    <text evidence="15">Lacks conserved residue(s) required for the propagation of feature annotation.</text>
</comment>
<keyword evidence="6 15" id="KW-0021">Allosteric enzyme</keyword>
<comment type="pathway">
    <text evidence="4 15">Carbohydrate degradation; glycolysis; D-glyceraldehyde 3-phosphate and glycerone phosphate from D-glucose: step 3/4.</text>
</comment>
<dbReference type="OrthoDB" id="9802503at2"/>